<keyword evidence="2" id="KW-1185">Reference proteome</keyword>
<dbReference type="InterPro" id="IPR008914">
    <property type="entry name" value="PEBP"/>
</dbReference>
<dbReference type="SUPFAM" id="SSF49777">
    <property type="entry name" value="PEBP-like"/>
    <property type="match status" value="1"/>
</dbReference>
<dbReference type="Pfam" id="PF01161">
    <property type="entry name" value="PBP"/>
    <property type="match status" value="1"/>
</dbReference>
<dbReference type="Proteomes" id="UP001293718">
    <property type="component" value="Unassembled WGS sequence"/>
</dbReference>
<dbReference type="Gene3D" id="3.90.280.10">
    <property type="entry name" value="PEBP-like"/>
    <property type="match status" value="1"/>
</dbReference>
<dbReference type="RefSeq" id="WP_322466143.1">
    <property type="nucleotide sequence ID" value="NZ_JAXOJX010000024.1"/>
</dbReference>
<proteinExistence type="predicted"/>
<evidence type="ECO:0008006" key="3">
    <source>
        <dbReference type="Google" id="ProtNLM"/>
    </source>
</evidence>
<gene>
    <name evidence="1" type="ORF">SM757_15400</name>
</gene>
<accession>A0ABU5IFR5</accession>
<comment type="caution">
    <text evidence="1">The sequence shown here is derived from an EMBL/GenBank/DDBJ whole genome shotgun (WGS) entry which is preliminary data.</text>
</comment>
<evidence type="ECO:0000313" key="2">
    <source>
        <dbReference type="Proteomes" id="UP001293718"/>
    </source>
</evidence>
<protein>
    <recommendedName>
        <fullName evidence="3">YbhB/YbcL family Raf kinase inhibitor-like protein</fullName>
    </recommendedName>
</protein>
<dbReference type="InterPro" id="IPR036610">
    <property type="entry name" value="PEBP-like_sf"/>
</dbReference>
<dbReference type="EMBL" id="JAXOJX010000024">
    <property type="protein sequence ID" value="MDZ5457964.1"/>
    <property type="molecule type" value="Genomic_DNA"/>
</dbReference>
<sequence length="109" mass="11954">MSRSKGAAAEALRDGRRRASCSTKGCQALRYELVDLNPNDGITPYVRFTGQSYAESYPAHRYHFTVYALKLDKLELPPKATATATASLAGFMVNANALGKAKFTSTYQR</sequence>
<name>A0ABU5IFR5_9BURK</name>
<reference evidence="1 2" key="1">
    <citation type="submission" date="2023-11" db="EMBL/GenBank/DDBJ databases">
        <title>Draft genome of Azohydromonas lata strain H1 (DSM1123), a polyhydroxyalkanoate producer.</title>
        <authorList>
            <person name="Traversa D."/>
            <person name="D'Addabbo P."/>
            <person name="Pazzani C."/>
            <person name="Manzari C."/>
            <person name="Chiara M."/>
            <person name="Scrascia M."/>
        </authorList>
    </citation>
    <scope>NUCLEOTIDE SEQUENCE [LARGE SCALE GENOMIC DNA]</scope>
    <source>
        <strain evidence="1 2">H1</strain>
    </source>
</reference>
<evidence type="ECO:0000313" key="1">
    <source>
        <dbReference type="EMBL" id="MDZ5457964.1"/>
    </source>
</evidence>
<organism evidence="1 2">
    <name type="scientific">Azohydromonas lata</name>
    <dbReference type="NCBI Taxonomy" id="45677"/>
    <lineage>
        <taxon>Bacteria</taxon>
        <taxon>Pseudomonadati</taxon>
        <taxon>Pseudomonadota</taxon>
        <taxon>Betaproteobacteria</taxon>
        <taxon>Burkholderiales</taxon>
        <taxon>Sphaerotilaceae</taxon>
        <taxon>Azohydromonas</taxon>
    </lineage>
</organism>